<dbReference type="Proteomes" id="UP000580250">
    <property type="component" value="Unassembled WGS sequence"/>
</dbReference>
<evidence type="ECO:0000313" key="1">
    <source>
        <dbReference type="EMBL" id="CAD2190270.1"/>
    </source>
</evidence>
<protein>
    <submittedName>
        <fullName evidence="1">Uncharacterized protein</fullName>
    </submittedName>
</protein>
<gene>
    <name evidence="1" type="ORF">MENT_LOCUS43050</name>
</gene>
<organism evidence="1 2">
    <name type="scientific">Meloidogyne enterolobii</name>
    <name type="common">Root-knot nematode worm</name>
    <name type="synonym">Meloidogyne mayaguensis</name>
    <dbReference type="NCBI Taxonomy" id="390850"/>
    <lineage>
        <taxon>Eukaryota</taxon>
        <taxon>Metazoa</taxon>
        <taxon>Ecdysozoa</taxon>
        <taxon>Nematoda</taxon>
        <taxon>Chromadorea</taxon>
        <taxon>Rhabditida</taxon>
        <taxon>Tylenchina</taxon>
        <taxon>Tylenchomorpha</taxon>
        <taxon>Tylenchoidea</taxon>
        <taxon>Meloidogynidae</taxon>
        <taxon>Meloidogyninae</taxon>
        <taxon>Meloidogyne</taxon>
    </lineage>
</organism>
<accession>A0A6V7WTC8</accession>
<evidence type="ECO:0000313" key="2">
    <source>
        <dbReference type="Proteomes" id="UP000580250"/>
    </source>
</evidence>
<dbReference type="AlphaFoldDB" id="A0A6V7WTC8"/>
<proteinExistence type="predicted"/>
<sequence length="101" mass="12065">MFFYFFKKNIERLVLEVKPFSRLPTSSWKALIQARLYVAEYGGPFRLVMGEVFELSTNNFDPPLELRIDQKIFAIKLEMRYIMNVIAKCLCSKMENWKFLL</sequence>
<dbReference type="OrthoDB" id="5787168at2759"/>
<dbReference type="EMBL" id="CAJEWN010000797">
    <property type="protein sequence ID" value="CAD2190270.1"/>
    <property type="molecule type" value="Genomic_DNA"/>
</dbReference>
<reference evidence="1 2" key="1">
    <citation type="submission" date="2020-08" db="EMBL/GenBank/DDBJ databases">
        <authorList>
            <person name="Koutsovoulos G."/>
            <person name="Danchin GJ E."/>
        </authorList>
    </citation>
    <scope>NUCLEOTIDE SEQUENCE [LARGE SCALE GENOMIC DNA]</scope>
</reference>
<name>A0A6V7WTC8_MELEN</name>
<comment type="caution">
    <text evidence="1">The sequence shown here is derived from an EMBL/GenBank/DDBJ whole genome shotgun (WGS) entry which is preliminary data.</text>
</comment>